<evidence type="ECO:0000256" key="3">
    <source>
        <dbReference type="ARBA" id="ARBA00022833"/>
    </source>
</evidence>
<reference evidence="6" key="1">
    <citation type="submission" date="2020-11" db="EMBL/GenBank/DDBJ databases">
        <authorList>
            <consortium name="DOE Joint Genome Institute"/>
            <person name="Ahrendt S."/>
            <person name="Riley R."/>
            <person name="Andreopoulos W."/>
            <person name="Labutti K."/>
            <person name="Pangilinan J."/>
            <person name="Ruiz-Duenas F.J."/>
            <person name="Barrasa J.M."/>
            <person name="Sanchez-Garcia M."/>
            <person name="Camarero S."/>
            <person name="Miyauchi S."/>
            <person name="Serrano A."/>
            <person name="Linde D."/>
            <person name="Babiker R."/>
            <person name="Drula E."/>
            <person name="Ayuso-Fernandez I."/>
            <person name="Pacheco R."/>
            <person name="Padilla G."/>
            <person name="Ferreira P."/>
            <person name="Barriuso J."/>
            <person name="Kellner H."/>
            <person name="Castanera R."/>
            <person name="Alfaro M."/>
            <person name="Ramirez L."/>
            <person name="Pisabarro A.G."/>
            <person name="Kuo A."/>
            <person name="Tritt A."/>
            <person name="Lipzen A."/>
            <person name="He G."/>
            <person name="Yan M."/>
            <person name="Ng V."/>
            <person name="Cullen D."/>
            <person name="Martin F."/>
            <person name="Rosso M.-N."/>
            <person name="Henrissat B."/>
            <person name="Hibbett D."/>
            <person name="Martinez A.T."/>
            <person name="Grigoriev I.V."/>
        </authorList>
    </citation>
    <scope>NUCLEOTIDE SEQUENCE</scope>
    <source>
        <strain evidence="6">AH 40177</strain>
    </source>
</reference>
<keyword evidence="3" id="KW-0862">Zinc</keyword>
<evidence type="ECO:0000313" key="6">
    <source>
        <dbReference type="EMBL" id="KAF9075484.1"/>
    </source>
</evidence>
<evidence type="ECO:0000256" key="4">
    <source>
        <dbReference type="PROSITE-ProRule" id="PRU00134"/>
    </source>
</evidence>
<accession>A0A9P5UDS2</accession>
<evidence type="ECO:0000256" key="1">
    <source>
        <dbReference type="ARBA" id="ARBA00022723"/>
    </source>
</evidence>
<gene>
    <name evidence="6" type="ORF">BDP27DRAFT_1415268</name>
</gene>
<organism evidence="6 7">
    <name type="scientific">Rhodocollybia butyracea</name>
    <dbReference type="NCBI Taxonomy" id="206335"/>
    <lineage>
        <taxon>Eukaryota</taxon>
        <taxon>Fungi</taxon>
        <taxon>Dikarya</taxon>
        <taxon>Basidiomycota</taxon>
        <taxon>Agaricomycotina</taxon>
        <taxon>Agaricomycetes</taxon>
        <taxon>Agaricomycetidae</taxon>
        <taxon>Agaricales</taxon>
        <taxon>Marasmiineae</taxon>
        <taxon>Omphalotaceae</taxon>
        <taxon>Rhodocollybia</taxon>
    </lineage>
</organism>
<dbReference type="AlphaFoldDB" id="A0A9P5UDS2"/>
<dbReference type="EMBL" id="JADNRY010000009">
    <property type="protein sequence ID" value="KAF9075484.1"/>
    <property type="molecule type" value="Genomic_DNA"/>
</dbReference>
<keyword evidence="7" id="KW-1185">Reference proteome</keyword>
<dbReference type="SUPFAM" id="SSF144232">
    <property type="entry name" value="HIT/MYND zinc finger-like"/>
    <property type="match status" value="1"/>
</dbReference>
<proteinExistence type="predicted"/>
<evidence type="ECO:0000256" key="2">
    <source>
        <dbReference type="ARBA" id="ARBA00022771"/>
    </source>
</evidence>
<dbReference type="Pfam" id="PF01753">
    <property type="entry name" value="zf-MYND"/>
    <property type="match status" value="1"/>
</dbReference>
<keyword evidence="1" id="KW-0479">Metal-binding</keyword>
<dbReference type="GO" id="GO:0008270">
    <property type="term" value="F:zinc ion binding"/>
    <property type="evidence" value="ECO:0007669"/>
    <property type="project" value="UniProtKB-KW"/>
</dbReference>
<dbReference type="Gene3D" id="6.10.140.2220">
    <property type="match status" value="1"/>
</dbReference>
<dbReference type="Proteomes" id="UP000772434">
    <property type="component" value="Unassembled WGS sequence"/>
</dbReference>
<evidence type="ECO:0000259" key="5">
    <source>
        <dbReference type="PROSITE" id="PS50865"/>
    </source>
</evidence>
<feature type="domain" description="MYND-type" evidence="5">
    <location>
        <begin position="299"/>
        <end position="325"/>
    </location>
</feature>
<sequence length="508" mass="57515">MSVIKATLPTGQLRSKLEGIDIPVGFKLPELDLVLKDAAEAREMMGSPPPPPIEGQNAKGESIGTLPIALVYNMMFSNLFKFAYFCEVEDVPPEILPQCIWALEWFIRALTDGSELQLRTLGHILPHQKVNEACYFMSSNARYKAASHALKPEIDKPLEALRHLHDGMEADKQRMGGKIDMWKTNPGSFFMHAVALARSRTNDIQAEQDLSRIINDKNSQNILFLVKSKVYLSRTFRRLGKGANAQELEQWLVQWLKKNPHHLPDSSLIEIFTTDTDTEKDPILVGIVNLVNPMSKLSQCSRCKHIYYCSKECQVAHFPYHKVACREHAAQLKAITGMAPDKALIASDWYTWRVSPVPANTISLVHALGLHRDPSRSRTHIVFKHVEYVPNSKSRRDRFKVVGAGVYKLDDVWQDIETSMALRKNEGKTYIKEMLEEFDVSTGQDMLPMLDFMFGSQEIQTYLGIRISKAQIQGYPYDPNWKNSLNTASEAVGPLKLRSAAKDSEKVF</sequence>
<evidence type="ECO:0000313" key="7">
    <source>
        <dbReference type="Proteomes" id="UP000772434"/>
    </source>
</evidence>
<protein>
    <recommendedName>
        <fullName evidence="5">MYND-type domain-containing protein</fullName>
    </recommendedName>
</protein>
<dbReference type="OrthoDB" id="2931494at2759"/>
<comment type="caution">
    <text evidence="6">The sequence shown here is derived from an EMBL/GenBank/DDBJ whole genome shotgun (WGS) entry which is preliminary data.</text>
</comment>
<keyword evidence="2 4" id="KW-0863">Zinc-finger</keyword>
<dbReference type="PROSITE" id="PS50865">
    <property type="entry name" value="ZF_MYND_2"/>
    <property type="match status" value="1"/>
</dbReference>
<name>A0A9P5UDS2_9AGAR</name>
<dbReference type="InterPro" id="IPR002893">
    <property type="entry name" value="Znf_MYND"/>
</dbReference>